<organism evidence="2 3">
    <name type="scientific">Exobacillus caeni</name>
    <dbReference type="NCBI Taxonomy" id="2574798"/>
    <lineage>
        <taxon>Bacteria</taxon>
        <taxon>Bacillati</taxon>
        <taxon>Bacillota</taxon>
        <taxon>Bacilli</taxon>
        <taxon>Bacillales</taxon>
        <taxon>Guptibacillaceae</taxon>
        <taxon>Exobacillus</taxon>
    </lineage>
</organism>
<reference evidence="2 3" key="1">
    <citation type="submission" date="2019-04" db="EMBL/GenBank/DDBJ databases">
        <title>Bacillus caeni sp. nov., a bacterium isolated from mangrove sediment.</title>
        <authorList>
            <person name="Huang H."/>
            <person name="Mo K."/>
            <person name="Hu Y."/>
        </authorList>
    </citation>
    <scope>NUCLEOTIDE SEQUENCE [LARGE SCALE GENOMIC DNA]</scope>
    <source>
        <strain evidence="2 3">HB172195</strain>
    </source>
</reference>
<keyword evidence="3" id="KW-1185">Reference proteome</keyword>
<evidence type="ECO:0000313" key="2">
    <source>
        <dbReference type="EMBL" id="TLS35829.1"/>
    </source>
</evidence>
<gene>
    <name evidence="2" type="ORF">FCL54_18610</name>
</gene>
<feature type="domain" description="DUF1722" evidence="1">
    <location>
        <begin position="41"/>
        <end position="158"/>
    </location>
</feature>
<accession>A0A5R9EZD5</accession>
<dbReference type="RefSeq" id="WP_171016925.1">
    <property type="nucleotide sequence ID" value="NZ_SWLG01000016.1"/>
</dbReference>
<comment type="caution">
    <text evidence="2">The sequence shown here is derived from an EMBL/GenBank/DDBJ whole genome shotgun (WGS) entry which is preliminary data.</text>
</comment>
<name>A0A5R9EZD5_9BACL</name>
<dbReference type="EMBL" id="SWLG01000016">
    <property type="protein sequence ID" value="TLS35829.1"/>
    <property type="molecule type" value="Genomic_DNA"/>
</dbReference>
<dbReference type="InterPro" id="IPR013560">
    <property type="entry name" value="DUF1722"/>
</dbReference>
<dbReference type="Proteomes" id="UP000308230">
    <property type="component" value="Unassembled WGS sequence"/>
</dbReference>
<proteinExistence type="predicted"/>
<dbReference type="AlphaFoldDB" id="A0A5R9EZD5"/>
<protein>
    <submittedName>
        <fullName evidence="2">DUF1722 domain-containing protein</fullName>
    </submittedName>
</protein>
<dbReference type="Pfam" id="PF08349">
    <property type="entry name" value="DUF1722"/>
    <property type="match status" value="1"/>
</dbReference>
<sequence>MIVSLYLILNLFQEFRKELLEISLNNHLVKVLVEKLWARNKYDVMARGYHYYKDIKEMFRNAVEKDHYLDIFREITCVRNEPYQSHNMRNTLEHMWGYFKKVASGSEKEAFFNLLSRMHSCPDTYFSLPDEVESVIAFLNEMLDTYPNSYLSQSHILNKGKTSWNTVIYKKELYRINEAFFSLNTEQIKKR</sequence>
<evidence type="ECO:0000259" key="1">
    <source>
        <dbReference type="Pfam" id="PF08349"/>
    </source>
</evidence>
<evidence type="ECO:0000313" key="3">
    <source>
        <dbReference type="Proteomes" id="UP000308230"/>
    </source>
</evidence>